<dbReference type="GO" id="GO:0005525">
    <property type="term" value="F:GTP binding"/>
    <property type="evidence" value="ECO:0007669"/>
    <property type="project" value="InterPro"/>
</dbReference>
<evidence type="ECO:0000313" key="6">
    <source>
        <dbReference type="Proteomes" id="UP000824219"/>
    </source>
</evidence>
<evidence type="ECO:0000256" key="2">
    <source>
        <dbReference type="ARBA" id="ARBA00022741"/>
    </source>
</evidence>
<accession>A0A9D3N192</accession>
<feature type="region of interest" description="Disordered" evidence="3">
    <location>
        <begin position="622"/>
        <end position="646"/>
    </location>
</feature>
<feature type="compositionally biased region" description="Low complexity" evidence="3">
    <location>
        <begin position="624"/>
        <end position="644"/>
    </location>
</feature>
<dbReference type="Pfam" id="PF04548">
    <property type="entry name" value="AIG1"/>
    <property type="match status" value="1"/>
</dbReference>
<evidence type="ECO:0000259" key="4">
    <source>
        <dbReference type="PROSITE" id="PS51720"/>
    </source>
</evidence>
<feature type="compositionally biased region" description="Basic and acidic residues" evidence="3">
    <location>
        <begin position="852"/>
        <end position="863"/>
    </location>
</feature>
<dbReference type="SUPFAM" id="SSF52540">
    <property type="entry name" value="P-loop containing nucleoside triphosphate hydrolases"/>
    <property type="match status" value="1"/>
</dbReference>
<feature type="compositionally biased region" description="Basic and acidic residues" evidence="3">
    <location>
        <begin position="1029"/>
        <end position="1048"/>
    </location>
</feature>
<feature type="domain" description="AIG1-type G" evidence="4">
    <location>
        <begin position="814"/>
        <end position="1017"/>
    </location>
</feature>
<dbReference type="AlphaFoldDB" id="A0A9D3N192"/>
<feature type="region of interest" description="Disordered" evidence="3">
    <location>
        <begin position="1029"/>
        <end position="1076"/>
    </location>
</feature>
<feature type="compositionally biased region" description="Basic and acidic residues" evidence="3">
    <location>
        <begin position="197"/>
        <end position="216"/>
    </location>
</feature>
<dbReference type="PROSITE" id="PS51720">
    <property type="entry name" value="G_AIG1"/>
    <property type="match status" value="1"/>
</dbReference>
<feature type="compositionally biased region" description="Polar residues" evidence="3">
    <location>
        <begin position="567"/>
        <end position="578"/>
    </location>
</feature>
<evidence type="ECO:0000256" key="3">
    <source>
        <dbReference type="SAM" id="MobiDB-lite"/>
    </source>
</evidence>
<evidence type="ECO:0000313" key="5">
    <source>
        <dbReference type="EMBL" id="KAG7314498.1"/>
    </source>
</evidence>
<gene>
    <name evidence="5" type="ORF">KOW79_021801</name>
</gene>
<dbReference type="Proteomes" id="UP000824219">
    <property type="component" value="Linkage Group LG28"/>
</dbReference>
<comment type="similarity">
    <text evidence="1">Belongs to the TRAFAC class TrmE-Era-EngA-EngB-Septin-like GTPase superfamily. AIG1/Toc34/Toc159-like paraseptin GTPase family. IAN subfamily.</text>
</comment>
<dbReference type="Gene3D" id="3.40.50.300">
    <property type="entry name" value="P-loop containing nucleotide triphosphate hydrolases"/>
    <property type="match status" value="1"/>
</dbReference>
<feature type="region of interest" description="Disordered" evidence="3">
    <location>
        <begin position="567"/>
        <end position="596"/>
    </location>
</feature>
<name>A0A9D3N192_9TELE</name>
<dbReference type="PANTHER" id="PTHR34488">
    <property type="entry name" value="SI:CH211-245H14.1-RELATED"/>
    <property type="match status" value="1"/>
</dbReference>
<sequence length="1150" mass="131731">MDYTVESDITVTTTHSVVKRQMVLKATESESTQQVIDIKFWLFLSGNTLNSHKHFVARLKQQVRLQEVFTVDECDFILGFILVSRAGTDIEVAMKKLHSVSDTKPAVLVVLHHTLDPEYVVPDSSKAVNRENMLAVDCLLGILQCLKYNESLAKTSQYLLREVKEELRKTNMTLEKNQTQSKDKERRLESVVKELETSKNKLTERDGQLQEKDRLLTENTQTLQMKDETLEEKETLLKQTRAELDTTMKELEDSQRHMEEKNTQLENLNKMLTENTETLKKKDNKLEEKEKQIKEIEEELRKTNRTLKKNQTQMKDTERQLESVVKELETSTNILETLGQKQRQLQEMMIIVEQQKTELAEKNKELEEKHFLLKEYSQILQMKDKTLEEKEKQLKKVKKRIEKNEDIRNDTLLREMMKGPHLKYFTLVTGKTLGHHVEIEMKLQKVIPHLQKVMNLEETDFILVFCPVVSKAGTDIEAAVKMLITQAGNKPAVLVVLHHTFNPELIVPDSSRSVKRWNMITVDCLFHEDQGLLTCSKNHEALSKVTNWLHPEQPDNMKLISGEVNQATSASDNQNDMNWSGGVQEEPITSDGTSTASTVDMEDVEAGGPHTEPFEMIYADEVDSSTPSTSTPSTSTPSTSTDSSAEMKDVEAEKITDMFSGNKVFVLVTGNTLKAHEKVIEILQTQKPDLQVVEKVNESDYILVFCPIASRAGTDVEAALKKLQDIAGTKPAVLVVLHHTFQTDWVVPDSNRAVKRKNSVTVDCLFHEDLGLLHCPKNTESLERITRIIKPPEDQSQREKGPEKEQETETKEKDSVLRILVLGRNDSGKSSVKNIIIGKEEKAAASSAESTASKESKNTEGEVAGRKVTVVETPDLFSAGLPLEKLRKDVEEAIKLSKPGPHAFLLIIPLPLSEDIKVNTEEELKVTFTKMEEIFGDRCLKHTMIIFSVTNESVKNTFNQFEKNKVQSLEKCGNRYHFLNIEQSEDGSQVSELLEKIEKMVGGNRENYSSEVYLKTLASVGGIEKKISSELEKQDHPATEKMRNTEKTTKRKHEPEQEEEMEQSPKMPKFEKENRENREMEIQKMHEEENMEKERNEMKTFLSGIWRDILNSNMKMQEEIEKKDRQMEKDNKIYAELFNMLNFPKDQHDT</sequence>
<organism evidence="5 6">
    <name type="scientific">Hemibagrus wyckioides</name>
    <dbReference type="NCBI Taxonomy" id="337641"/>
    <lineage>
        <taxon>Eukaryota</taxon>
        <taxon>Metazoa</taxon>
        <taxon>Chordata</taxon>
        <taxon>Craniata</taxon>
        <taxon>Vertebrata</taxon>
        <taxon>Euteleostomi</taxon>
        <taxon>Actinopterygii</taxon>
        <taxon>Neopterygii</taxon>
        <taxon>Teleostei</taxon>
        <taxon>Ostariophysi</taxon>
        <taxon>Siluriformes</taxon>
        <taxon>Bagridae</taxon>
        <taxon>Hemibagrus</taxon>
    </lineage>
</organism>
<feature type="region of interest" description="Disordered" evidence="3">
    <location>
        <begin position="197"/>
        <end position="220"/>
    </location>
</feature>
<feature type="region of interest" description="Disordered" evidence="3">
    <location>
        <begin position="843"/>
        <end position="863"/>
    </location>
</feature>
<proteinExistence type="inferred from homology"/>
<comment type="caution">
    <text evidence="5">The sequence shown here is derived from an EMBL/GenBank/DDBJ whole genome shotgun (WGS) entry which is preliminary data.</text>
</comment>
<dbReference type="OrthoDB" id="8446971at2759"/>
<feature type="region of interest" description="Disordered" evidence="3">
    <location>
        <begin position="788"/>
        <end position="812"/>
    </location>
</feature>
<keyword evidence="6" id="KW-1185">Reference proteome</keyword>
<reference evidence="5 6" key="1">
    <citation type="submission" date="2021-06" db="EMBL/GenBank/DDBJ databases">
        <title>Chromosome-level genome assembly of the red-tail catfish (Hemibagrus wyckioides).</title>
        <authorList>
            <person name="Shao F."/>
        </authorList>
    </citation>
    <scope>NUCLEOTIDE SEQUENCE [LARGE SCALE GENOMIC DNA]</scope>
    <source>
        <strain evidence="5">EC202008001</strain>
        <tissue evidence="5">Blood</tissue>
    </source>
</reference>
<dbReference type="InterPro" id="IPR027417">
    <property type="entry name" value="P-loop_NTPase"/>
</dbReference>
<dbReference type="PANTHER" id="PTHR34488:SF1">
    <property type="entry name" value="SI:CH211-245H14.1-RELATED"/>
    <property type="match status" value="1"/>
</dbReference>
<dbReference type="EMBL" id="JAHKSW010000028">
    <property type="protein sequence ID" value="KAG7314498.1"/>
    <property type="molecule type" value="Genomic_DNA"/>
</dbReference>
<dbReference type="InterPro" id="IPR006703">
    <property type="entry name" value="G_AIG1"/>
</dbReference>
<protein>
    <recommendedName>
        <fullName evidence="4">AIG1-type G domain-containing protein</fullName>
    </recommendedName>
</protein>
<keyword evidence="2" id="KW-0547">Nucleotide-binding</keyword>
<evidence type="ECO:0000256" key="1">
    <source>
        <dbReference type="ARBA" id="ARBA00008535"/>
    </source>
</evidence>